<dbReference type="STRING" id="5539.A0A3E2HTT9"/>
<feature type="domain" description="FAD dependent oxidoreductase" evidence="7">
    <location>
        <begin position="5"/>
        <end position="307"/>
    </location>
</feature>
<dbReference type="Proteomes" id="UP000258309">
    <property type="component" value="Unassembled WGS sequence"/>
</dbReference>
<keyword evidence="3" id="KW-0285">Flavoprotein</keyword>
<dbReference type="GO" id="GO:0003884">
    <property type="term" value="F:D-amino-acid oxidase activity"/>
    <property type="evidence" value="ECO:0007669"/>
    <property type="project" value="InterPro"/>
</dbReference>
<evidence type="ECO:0000313" key="8">
    <source>
        <dbReference type="EMBL" id="RFU36281.1"/>
    </source>
</evidence>
<reference evidence="8 9" key="1">
    <citation type="submission" date="2018-05" db="EMBL/GenBank/DDBJ databases">
        <title>Draft genome sequence of Scytalidium lignicola DSM 105466, a ubiquitous saprotrophic fungus.</title>
        <authorList>
            <person name="Buettner E."/>
            <person name="Gebauer A.M."/>
            <person name="Hofrichter M."/>
            <person name="Liers C."/>
            <person name="Kellner H."/>
        </authorList>
    </citation>
    <scope>NUCLEOTIDE SEQUENCE [LARGE SCALE GENOMIC DNA]</scope>
    <source>
        <strain evidence="8 9">DSM 105466</strain>
    </source>
</reference>
<dbReference type="InterPro" id="IPR006076">
    <property type="entry name" value="FAD-dep_OxRdtase"/>
</dbReference>
<dbReference type="Pfam" id="PF01266">
    <property type="entry name" value="DAO"/>
    <property type="match status" value="1"/>
</dbReference>
<dbReference type="EMBL" id="NCSJ02000001">
    <property type="protein sequence ID" value="RFU36281.1"/>
    <property type="molecule type" value="Genomic_DNA"/>
</dbReference>
<evidence type="ECO:0000256" key="2">
    <source>
        <dbReference type="ARBA" id="ARBA00006730"/>
    </source>
</evidence>
<dbReference type="PANTHER" id="PTHR11530:SF11">
    <property type="entry name" value="D-ASPARTATE OXIDASE"/>
    <property type="match status" value="1"/>
</dbReference>
<organism evidence="8 9">
    <name type="scientific">Scytalidium lignicola</name>
    <name type="common">Hyphomycete</name>
    <dbReference type="NCBI Taxonomy" id="5539"/>
    <lineage>
        <taxon>Eukaryota</taxon>
        <taxon>Fungi</taxon>
        <taxon>Dikarya</taxon>
        <taxon>Ascomycota</taxon>
        <taxon>Pezizomycotina</taxon>
        <taxon>Leotiomycetes</taxon>
        <taxon>Leotiomycetes incertae sedis</taxon>
        <taxon>Scytalidium</taxon>
    </lineage>
</organism>
<evidence type="ECO:0000256" key="5">
    <source>
        <dbReference type="ARBA" id="ARBA00023002"/>
    </source>
</evidence>
<dbReference type="Gene3D" id="3.40.50.720">
    <property type="entry name" value="NAD(P)-binding Rossmann-like Domain"/>
    <property type="match status" value="1"/>
</dbReference>
<feature type="non-terminal residue" evidence="8">
    <location>
        <position position="317"/>
    </location>
</feature>
<evidence type="ECO:0000259" key="7">
    <source>
        <dbReference type="Pfam" id="PF01266"/>
    </source>
</evidence>
<dbReference type="InterPro" id="IPR023209">
    <property type="entry name" value="DAO"/>
</dbReference>
<dbReference type="AlphaFoldDB" id="A0A3E2HTT9"/>
<keyword evidence="4 6" id="KW-0274">FAD</keyword>
<keyword evidence="5" id="KW-0560">Oxidoreductase</keyword>
<proteinExistence type="inferred from homology"/>
<feature type="binding site" evidence="6">
    <location>
        <position position="212"/>
    </location>
    <ligand>
        <name>D-dopa</name>
        <dbReference type="ChEBI" id="CHEBI:149689"/>
    </ligand>
</feature>
<evidence type="ECO:0000313" key="9">
    <source>
        <dbReference type="Proteomes" id="UP000258309"/>
    </source>
</evidence>
<dbReference type="PANTHER" id="PTHR11530">
    <property type="entry name" value="D-AMINO ACID OXIDASE"/>
    <property type="match status" value="1"/>
</dbReference>
<evidence type="ECO:0000256" key="3">
    <source>
        <dbReference type="ARBA" id="ARBA00022630"/>
    </source>
</evidence>
<dbReference type="OMA" id="AVRGQTM"/>
<feature type="non-terminal residue" evidence="8">
    <location>
        <position position="1"/>
    </location>
</feature>
<dbReference type="PIRSF" id="PIRSF000189">
    <property type="entry name" value="D-aa_oxidase"/>
    <property type="match status" value="1"/>
</dbReference>
<dbReference type="SUPFAM" id="SSF54373">
    <property type="entry name" value="FAD-linked reductases, C-terminal domain"/>
    <property type="match status" value="1"/>
</dbReference>
<keyword evidence="9" id="KW-1185">Reference proteome</keyword>
<comment type="cofactor">
    <cofactor evidence="1 6">
        <name>FAD</name>
        <dbReference type="ChEBI" id="CHEBI:57692"/>
    </cofactor>
</comment>
<dbReference type="GO" id="GO:0071949">
    <property type="term" value="F:FAD binding"/>
    <property type="evidence" value="ECO:0007669"/>
    <property type="project" value="InterPro"/>
</dbReference>
<comment type="caution">
    <text evidence="8">The sequence shown here is derived from an EMBL/GenBank/DDBJ whole genome shotgun (WGS) entry which is preliminary data.</text>
</comment>
<feature type="binding site" evidence="6">
    <location>
        <position position="294"/>
    </location>
    <ligand>
        <name>D-dopa</name>
        <dbReference type="ChEBI" id="CHEBI:149689"/>
    </ligand>
</feature>
<evidence type="ECO:0000256" key="4">
    <source>
        <dbReference type="ARBA" id="ARBA00022827"/>
    </source>
</evidence>
<dbReference type="SUPFAM" id="SSF51971">
    <property type="entry name" value="Nucleotide-binding domain"/>
    <property type="match status" value="1"/>
</dbReference>
<feature type="binding site" evidence="6">
    <location>
        <position position="271"/>
    </location>
    <ligand>
        <name>D-dopa</name>
        <dbReference type="ChEBI" id="CHEBI:149689"/>
    </ligand>
</feature>
<feature type="binding site" evidence="6">
    <location>
        <position position="153"/>
    </location>
    <ligand>
        <name>FAD</name>
        <dbReference type="ChEBI" id="CHEBI:57692"/>
    </ligand>
</feature>
<dbReference type="Gene3D" id="3.30.9.10">
    <property type="entry name" value="D-Amino Acid Oxidase, subunit A, domain 2"/>
    <property type="match status" value="1"/>
</dbReference>
<name>A0A3E2HTT9_SCYLI</name>
<dbReference type="GO" id="GO:0005737">
    <property type="term" value="C:cytoplasm"/>
    <property type="evidence" value="ECO:0007669"/>
    <property type="project" value="TreeGrafter"/>
</dbReference>
<protein>
    <recommendedName>
        <fullName evidence="7">FAD dependent oxidoreductase domain-containing protein</fullName>
    </recommendedName>
</protein>
<gene>
    <name evidence="8" type="ORF">B7463_g12</name>
</gene>
<dbReference type="GO" id="GO:0019478">
    <property type="term" value="P:D-amino acid catabolic process"/>
    <property type="evidence" value="ECO:0007669"/>
    <property type="project" value="TreeGrafter"/>
</dbReference>
<evidence type="ECO:0000256" key="1">
    <source>
        <dbReference type="ARBA" id="ARBA00001974"/>
    </source>
</evidence>
<comment type="similarity">
    <text evidence="2">Belongs to the DAMOX/DASOX family.</text>
</comment>
<accession>A0A3E2HTT9</accession>
<dbReference type="OrthoDB" id="2015447at2759"/>
<sequence length="317" mass="34994">MEDQIGIIGAGVTGLATAFILAPDHNVTIVARDLPGDLGLNWASPWHVFSFLIPNQEMQRISFDFYWSLAQRDSSAGVEVYPLTEYFDDPVDESRVWYKTFMPEFRYISPKDLPAETAAGAKYKSLGINPTIFLPWIKKQLDAKGVKFIRKEVASIEEARKLTGARIIVNASGVGAKKLVGDEAVRPVRGQTMFVKTPFRELFIRDGREYTYVIPRSGSGGVIMGGVKSDRLDSEIDVELKSDLLRRTNRITGGAFEGIDASTAIDIVGFRPGRKGGIRVEREGNVIHAYGAEGAGYIFSFGVAERVKALLKEKAKL</sequence>
<evidence type="ECO:0000256" key="6">
    <source>
        <dbReference type="PIRSR" id="PIRSR000189-1"/>
    </source>
</evidence>